<comment type="caution">
    <text evidence="1">The sequence shown here is derived from an EMBL/GenBank/DDBJ whole genome shotgun (WGS) entry which is preliminary data.</text>
</comment>
<evidence type="ECO:0000313" key="1">
    <source>
        <dbReference type="EMBL" id="KAF0308716.1"/>
    </source>
</evidence>
<dbReference type="AlphaFoldDB" id="A0A6A4WMQ9"/>
<gene>
    <name evidence="1" type="primary">uhrf1bp1l</name>
    <name evidence="1" type="ORF">FJT64_020096</name>
</gene>
<organism evidence="1 2">
    <name type="scientific">Amphibalanus amphitrite</name>
    <name type="common">Striped barnacle</name>
    <name type="synonym">Balanus amphitrite</name>
    <dbReference type="NCBI Taxonomy" id="1232801"/>
    <lineage>
        <taxon>Eukaryota</taxon>
        <taxon>Metazoa</taxon>
        <taxon>Ecdysozoa</taxon>
        <taxon>Arthropoda</taxon>
        <taxon>Crustacea</taxon>
        <taxon>Multicrustacea</taxon>
        <taxon>Cirripedia</taxon>
        <taxon>Thoracica</taxon>
        <taxon>Thoracicalcarea</taxon>
        <taxon>Balanomorpha</taxon>
        <taxon>Balanoidea</taxon>
        <taxon>Balanidae</taxon>
        <taxon>Amphibalaninae</taxon>
        <taxon>Amphibalanus</taxon>
    </lineage>
</organism>
<dbReference type="Pfam" id="PF24917">
    <property type="entry name" value="BLTP3A_B"/>
    <property type="match status" value="1"/>
</dbReference>
<protein>
    <submittedName>
        <fullName evidence="1">UHRF1-binding protein 1-like</fullName>
    </submittedName>
</protein>
<reference evidence="1 2" key="1">
    <citation type="submission" date="2019-07" db="EMBL/GenBank/DDBJ databases">
        <title>Draft genome assembly of a fouling barnacle, Amphibalanus amphitrite (Darwin, 1854): The first reference genome for Thecostraca.</title>
        <authorList>
            <person name="Kim W."/>
        </authorList>
    </citation>
    <scope>NUCLEOTIDE SEQUENCE [LARGE SCALE GENOMIC DNA]</scope>
    <source>
        <strain evidence="1">SNU_AA5</strain>
        <tissue evidence="1">Soma without cirri and trophi</tissue>
    </source>
</reference>
<name>A0A6A4WMQ9_AMPAM</name>
<keyword evidence="2" id="KW-1185">Reference proteome</keyword>
<proteinExistence type="predicted"/>
<dbReference type="InterPro" id="IPR026728">
    <property type="entry name" value="BLTP3A/B"/>
</dbReference>
<evidence type="ECO:0000313" key="2">
    <source>
        <dbReference type="Proteomes" id="UP000440578"/>
    </source>
</evidence>
<dbReference type="PANTHER" id="PTHR22774">
    <property type="entry name" value="CHOREIN N-TERMINAL DOMAIN-CONTAINING PROTEIN"/>
    <property type="match status" value="1"/>
</dbReference>
<sequence length="329" mass="37431">MTSIIKNQILKHLSKFAKNLTADKINISTMRGEGEMSNLELNEAVMTDLLELPAWMRITRVWCNRVTVRIHWTKLKSVPIYVSLDEVQVAMETCDELRPMAAAQPAYASGGRYGFSDKVIDGMTVTVNSCCVMFKSHAFEASVQVSRIVLESKSPSWQRSDLRMTRLRDPDRGEVLIFKELQWQTVKMEARSTLDQGLSPLRLITNQSHCRIVIKKKINDCSVMGCRLVLILDDLLWVLTDEQMKAALHFLDSLSGLIQKATEHSHQVKAVRKLESLPEYQAQQNQSTRRSQGNTALSRVFAKYDVVETSYHLYSDRIDLHLCDDPGGQ</sequence>
<dbReference type="Proteomes" id="UP000440578">
    <property type="component" value="Unassembled WGS sequence"/>
</dbReference>
<accession>A0A6A4WMQ9</accession>
<dbReference type="EMBL" id="VIIS01000469">
    <property type="protein sequence ID" value="KAF0308716.1"/>
    <property type="molecule type" value="Genomic_DNA"/>
</dbReference>
<dbReference type="PANTHER" id="PTHR22774:SF11">
    <property type="entry name" value="CHOREIN N-TERMINAL DOMAIN-CONTAINING PROTEIN"/>
    <property type="match status" value="1"/>
</dbReference>
<dbReference type="OrthoDB" id="43807at2759"/>